<evidence type="ECO:0000313" key="3">
    <source>
        <dbReference type="EMBL" id="CAL8128538.1"/>
    </source>
</evidence>
<keyword evidence="2" id="KW-0342">GTP-binding</keyword>
<keyword evidence="4" id="KW-1185">Reference proteome</keyword>
<comment type="caution">
    <text evidence="3">The sequence shown here is derived from an EMBL/GenBank/DDBJ whole genome shotgun (WGS) entry which is preliminary data.</text>
</comment>
<dbReference type="InterPro" id="IPR027417">
    <property type="entry name" value="P-loop_NTPase"/>
</dbReference>
<dbReference type="EMBL" id="CAXLJM020000075">
    <property type="protein sequence ID" value="CAL8128538.1"/>
    <property type="molecule type" value="Genomic_DNA"/>
</dbReference>
<evidence type="ECO:0000256" key="1">
    <source>
        <dbReference type="ARBA" id="ARBA00022741"/>
    </source>
</evidence>
<dbReference type="Proteomes" id="UP001642540">
    <property type="component" value="Unassembled WGS sequence"/>
</dbReference>
<dbReference type="PROSITE" id="PS51419">
    <property type="entry name" value="RAB"/>
    <property type="match status" value="1"/>
</dbReference>
<dbReference type="SUPFAM" id="SSF52540">
    <property type="entry name" value="P-loop containing nucleoside triphosphate hydrolases"/>
    <property type="match status" value="1"/>
</dbReference>
<dbReference type="Pfam" id="PF08477">
    <property type="entry name" value="Roc"/>
    <property type="match status" value="1"/>
</dbReference>
<name>A0ABP1RHP9_9HEXA</name>
<evidence type="ECO:0000256" key="2">
    <source>
        <dbReference type="ARBA" id="ARBA00023134"/>
    </source>
</evidence>
<dbReference type="PANTHER" id="PTHR47977">
    <property type="entry name" value="RAS-RELATED PROTEIN RAB"/>
    <property type="match status" value="1"/>
</dbReference>
<dbReference type="InterPro" id="IPR050227">
    <property type="entry name" value="Rab"/>
</dbReference>
<protein>
    <submittedName>
        <fullName evidence="3">Uncharacterized protein</fullName>
    </submittedName>
</protein>
<keyword evidence="1" id="KW-0547">Nucleotide-binding</keyword>
<organism evidence="3 4">
    <name type="scientific">Orchesella dallaii</name>
    <dbReference type="NCBI Taxonomy" id="48710"/>
    <lineage>
        <taxon>Eukaryota</taxon>
        <taxon>Metazoa</taxon>
        <taxon>Ecdysozoa</taxon>
        <taxon>Arthropoda</taxon>
        <taxon>Hexapoda</taxon>
        <taxon>Collembola</taxon>
        <taxon>Entomobryomorpha</taxon>
        <taxon>Entomobryoidea</taxon>
        <taxon>Orchesellidae</taxon>
        <taxon>Orchesellinae</taxon>
        <taxon>Orchesella</taxon>
    </lineage>
</organism>
<proteinExistence type="predicted"/>
<dbReference type="Gene3D" id="3.40.50.300">
    <property type="entry name" value="P-loop containing nucleotide triphosphate hydrolases"/>
    <property type="match status" value="1"/>
</dbReference>
<sequence length="125" mass="13979">MTLLIINVRIKYYYRCPLSCTTEICRTSLRRVYGISTDSNLVTTVRQVKKQESEQSGIKRKNFVFKVVLLGNAAVGKTSIISRFSNGTFDGKTTASIGCDICMKTMIVGNANVQLVLVRKLIYSK</sequence>
<evidence type="ECO:0000313" key="4">
    <source>
        <dbReference type="Proteomes" id="UP001642540"/>
    </source>
</evidence>
<reference evidence="3 4" key="1">
    <citation type="submission" date="2024-08" db="EMBL/GenBank/DDBJ databases">
        <authorList>
            <person name="Cucini C."/>
            <person name="Frati F."/>
        </authorList>
    </citation>
    <scope>NUCLEOTIDE SEQUENCE [LARGE SCALE GENOMIC DNA]</scope>
</reference>
<accession>A0ABP1RHP9</accession>
<gene>
    <name evidence="3" type="ORF">ODALV1_LOCUS22304</name>
</gene>